<reference evidence="1" key="2">
    <citation type="submission" date="2021-04" db="EMBL/GenBank/DDBJ databases">
        <authorList>
            <person name="Gilroy R."/>
        </authorList>
    </citation>
    <scope>NUCLEOTIDE SEQUENCE</scope>
    <source>
        <strain evidence="1">ChiHecolR3B27-1887</strain>
    </source>
</reference>
<feature type="non-terminal residue" evidence="1">
    <location>
        <position position="1"/>
    </location>
</feature>
<dbReference type="Proteomes" id="UP000824029">
    <property type="component" value="Unassembled WGS sequence"/>
</dbReference>
<evidence type="ECO:0000313" key="1">
    <source>
        <dbReference type="EMBL" id="HIZ18580.1"/>
    </source>
</evidence>
<comment type="caution">
    <text evidence="1">The sequence shown here is derived from an EMBL/GenBank/DDBJ whole genome shotgun (WGS) entry which is preliminary data.</text>
</comment>
<evidence type="ECO:0000313" key="2">
    <source>
        <dbReference type="Proteomes" id="UP000824029"/>
    </source>
</evidence>
<reference evidence="1" key="1">
    <citation type="journal article" date="2021" name="PeerJ">
        <title>Extensive microbial diversity within the chicken gut microbiome revealed by metagenomics and culture.</title>
        <authorList>
            <person name="Gilroy R."/>
            <person name="Ravi A."/>
            <person name="Getino M."/>
            <person name="Pursley I."/>
            <person name="Horton D.L."/>
            <person name="Alikhan N.F."/>
            <person name="Baker D."/>
            <person name="Gharbi K."/>
            <person name="Hall N."/>
            <person name="Watson M."/>
            <person name="Adriaenssens E.M."/>
            <person name="Foster-Nyarko E."/>
            <person name="Jarju S."/>
            <person name="Secka A."/>
            <person name="Antonio M."/>
            <person name="Oren A."/>
            <person name="Chaudhuri R.R."/>
            <person name="La Ragione R."/>
            <person name="Hildebrand F."/>
            <person name="Pallen M.J."/>
        </authorList>
    </citation>
    <scope>NUCLEOTIDE SEQUENCE</scope>
    <source>
        <strain evidence="1">ChiHecolR3B27-1887</strain>
    </source>
</reference>
<dbReference type="EMBL" id="DXBZ01000108">
    <property type="protein sequence ID" value="HIZ18580.1"/>
    <property type="molecule type" value="Genomic_DNA"/>
</dbReference>
<proteinExistence type="predicted"/>
<dbReference type="AlphaFoldDB" id="A0A9D2DKP7"/>
<sequence>PFKGGIVTDGKTLHLSPRPASWAVPMICEQVAELAGRRPVASARQLLSYTREIPDDENRVTERFQRTVDRGFASGELV</sequence>
<gene>
    <name evidence="1" type="ORF">IAA22_05685</name>
</gene>
<accession>A0A9D2DKP7</accession>
<organism evidence="1 2">
    <name type="scientific">Candidatus Olsenella stercoravium</name>
    <dbReference type="NCBI Taxonomy" id="2838713"/>
    <lineage>
        <taxon>Bacteria</taxon>
        <taxon>Bacillati</taxon>
        <taxon>Actinomycetota</taxon>
        <taxon>Coriobacteriia</taxon>
        <taxon>Coriobacteriales</taxon>
        <taxon>Atopobiaceae</taxon>
        <taxon>Olsenella</taxon>
    </lineage>
</organism>
<name>A0A9D2DKP7_9ACTN</name>
<protein>
    <submittedName>
        <fullName evidence="1">Uncharacterized protein</fullName>
    </submittedName>
</protein>